<dbReference type="EMBL" id="MK919529">
    <property type="protein sequence ID" value="QGB21093.1"/>
    <property type="molecule type" value="mRNA"/>
</dbReference>
<proteinExistence type="evidence at transcript level"/>
<evidence type="ECO:0000259" key="2">
    <source>
        <dbReference type="Pfam" id="PF12278"/>
    </source>
</evidence>
<sequence length="249" mass="28652">MRSRSPSRRSTPPPPRISRRSPGAFRQRGKSPERRRRMVPPAGVPKRSRSPVQREPKGRSFSPSKRKLSPKRDRERIRQRDPERERMRTRDPDRERGRSRERPPMREREPSHMDLVPPVKRTRSRSPDGPMGSRLSNYAGSVCGPSDLSPARSYQGPPGMYPQGPRSDREETNRNVVSLSERFHSSGPGSYKKESEHPVFRGLEGSGFDLTDLKKITMVIRRNPPVEMVPIERNILNPEDVVLKRRPGM</sequence>
<feature type="compositionally biased region" description="Low complexity" evidence="1">
    <location>
        <begin position="154"/>
        <end position="165"/>
    </location>
</feature>
<reference evidence="3" key="1">
    <citation type="journal article" date="2019" name="Elife">
        <title>Hemimetabolous insects elucidate the origin of sexual development via alternative splicing.</title>
        <authorList>
            <person name="Wexler J."/>
            <person name="Delaney E.K."/>
            <person name="Belles X."/>
            <person name="Schal C."/>
            <person name="Wada-Katsumata A."/>
            <person name="Amicucci M.J."/>
            <person name="Kopp A."/>
        </authorList>
    </citation>
    <scope>NUCLEOTIDE SEQUENCE</scope>
    <source>
        <strain evidence="3">Orlando Normal</strain>
    </source>
</reference>
<feature type="region of interest" description="Disordered" evidence="1">
    <location>
        <begin position="1"/>
        <end position="206"/>
    </location>
</feature>
<feature type="compositionally biased region" description="Basic residues" evidence="1">
    <location>
        <begin position="27"/>
        <end position="38"/>
    </location>
</feature>
<feature type="compositionally biased region" description="Basic and acidic residues" evidence="1">
    <location>
        <begin position="70"/>
        <end position="112"/>
    </location>
</feature>
<name>A0A5Q0XTQ3_BLAGE</name>
<dbReference type="AlphaFoldDB" id="A0A5Q0XTQ3"/>
<feature type="domain" description="Complementary sex determination N-terminal" evidence="2">
    <location>
        <begin position="193"/>
        <end position="246"/>
    </location>
</feature>
<organism evidence="3">
    <name type="scientific">Blattella germanica</name>
    <name type="common">German cockroach</name>
    <name type="synonym">Blatta germanica</name>
    <dbReference type="NCBI Taxonomy" id="6973"/>
    <lineage>
        <taxon>Eukaryota</taxon>
        <taxon>Metazoa</taxon>
        <taxon>Ecdysozoa</taxon>
        <taxon>Arthropoda</taxon>
        <taxon>Hexapoda</taxon>
        <taxon>Insecta</taxon>
        <taxon>Pterygota</taxon>
        <taxon>Neoptera</taxon>
        <taxon>Polyneoptera</taxon>
        <taxon>Dictyoptera</taxon>
        <taxon>Blattodea</taxon>
        <taxon>Blaberoidea</taxon>
        <taxon>Blattellidae</taxon>
        <taxon>Blattella</taxon>
    </lineage>
</organism>
<evidence type="ECO:0000256" key="1">
    <source>
        <dbReference type="SAM" id="MobiDB-lite"/>
    </source>
</evidence>
<dbReference type="InterPro" id="IPR022063">
    <property type="entry name" value="Sex_determin_N"/>
</dbReference>
<protein>
    <submittedName>
        <fullName evidence="3">Transformer protein</fullName>
    </submittedName>
</protein>
<accession>A0A5Q0XTQ3</accession>
<reference evidence="3" key="2">
    <citation type="submission" date="2019-05" db="EMBL/GenBank/DDBJ databases">
        <authorList>
            <person name="Wexler J.R."/>
            <person name="Delaney E.K."/>
        </authorList>
    </citation>
    <scope>NUCLEOTIDE SEQUENCE</scope>
    <source>
        <strain evidence="3">Orlando Normal</strain>
    </source>
</reference>
<dbReference type="Pfam" id="PF12278">
    <property type="entry name" value="SDP_N"/>
    <property type="match status" value="1"/>
</dbReference>
<evidence type="ECO:0000313" key="3">
    <source>
        <dbReference type="EMBL" id="QGB21093.1"/>
    </source>
</evidence>